<dbReference type="PANTHER" id="PTHR43464:SF19">
    <property type="entry name" value="UBIQUINONE BIOSYNTHESIS O-METHYLTRANSFERASE, MITOCHONDRIAL"/>
    <property type="match status" value="1"/>
</dbReference>
<dbReference type="Proteomes" id="UP000712673">
    <property type="component" value="Unassembled WGS sequence"/>
</dbReference>
<proteinExistence type="predicted"/>
<dbReference type="InterPro" id="IPR008715">
    <property type="entry name" value="SAM-MeTfrase_NodS-like"/>
</dbReference>
<dbReference type="GO" id="GO:0009312">
    <property type="term" value="P:oligosaccharide biosynthetic process"/>
    <property type="evidence" value="ECO:0007669"/>
    <property type="project" value="InterPro"/>
</dbReference>
<dbReference type="AlphaFoldDB" id="A0A937W097"/>
<dbReference type="PANTHER" id="PTHR43464">
    <property type="entry name" value="METHYLTRANSFERASE"/>
    <property type="match status" value="1"/>
</dbReference>
<accession>A0A937W097</accession>
<dbReference type="GO" id="GO:0032259">
    <property type="term" value="P:methylation"/>
    <property type="evidence" value="ECO:0007669"/>
    <property type="project" value="UniProtKB-KW"/>
</dbReference>
<dbReference type="Gene3D" id="3.40.50.150">
    <property type="entry name" value="Vaccinia Virus protein VP39"/>
    <property type="match status" value="1"/>
</dbReference>
<keyword evidence="3" id="KW-0949">S-adenosyl-L-methionine</keyword>
<evidence type="ECO:0000256" key="2">
    <source>
        <dbReference type="ARBA" id="ARBA00022679"/>
    </source>
</evidence>
<evidence type="ECO:0000313" key="5">
    <source>
        <dbReference type="Proteomes" id="UP000712673"/>
    </source>
</evidence>
<dbReference type="CDD" id="cd02440">
    <property type="entry name" value="AdoMet_MTases"/>
    <property type="match status" value="1"/>
</dbReference>
<gene>
    <name evidence="4" type="ORF">FJZ47_11390</name>
</gene>
<reference evidence="4" key="1">
    <citation type="submission" date="2019-03" db="EMBL/GenBank/DDBJ databases">
        <title>Lake Tanganyika Metagenome-Assembled Genomes (MAGs).</title>
        <authorList>
            <person name="Tran P."/>
        </authorList>
    </citation>
    <scope>NUCLEOTIDE SEQUENCE</scope>
    <source>
        <strain evidence="4">K_DeepCast_65m_m2_066</strain>
    </source>
</reference>
<sequence length="209" mass="23777">MAEHALVEQQAQAFFEGLWQQGDHWEFDSSDFEQHRFARLSALLAGRRYARVLEFGCGMGAFTQHLAQLGDSVLALDISDTAVTRAQELWRGPATVTFRQANAIAYNVQAEGPWDLIVLSDTMCYLGWLYSFFDVSWFVSQLFAATRPGGRCLFANTMGDFGDMLLLPWIIRTYRDLFGHVGYRLEKEETYRGVKHGVPIETLMALFTK</sequence>
<name>A0A937W097_UNCTE</name>
<evidence type="ECO:0000256" key="3">
    <source>
        <dbReference type="ARBA" id="ARBA00022691"/>
    </source>
</evidence>
<dbReference type="SUPFAM" id="SSF53335">
    <property type="entry name" value="S-adenosyl-L-methionine-dependent methyltransferases"/>
    <property type="match status" value="1"/>
</dbReference>
<dbReference type="GO" id="GO:0008757">
    <property type="term" value="F:S-adenosylmethionine-dependent methyltransferase activity"/>
    <property type="evidence" value="ECO:0007669"/>
    <property type="project" value="InterPro"/>
</dbReference>
<evidence type="ECO:0000256" key="1">
    <source>
        <dbReference type="ARBA" id="ARBA00022603"/>
    </source>
</evidence>
<keyword evidence="1 4" id="KW-0489">Methyltransferase</keyword>
<protein>
    <submittedName>
        <fullName evidence="4">Class I SAM-dependent methyltransferase</fullName>
    </submittedName>
</protein>
<keyword evidence="2" id="KW-0808">Transferase</keyword>
<organism evidence="4 5">
    <name type="scientific">Tectimicrobiota bacterium</name>
    <dbReference type="NCBI Taxonomy" id="2528274"/>
    <lineage>
        <taxon>Bacteria</taxon>
        <taxon>Pseudomonadati</taxon>
        <taxon>Nitrospinota/Tectimicrobiota group</taxon>
        <taxon>Candidatus Tectimicrobiota</taxon>
    </lineage>
</organism>
<dbReference type="EMBL" id="VGLS01000314">
    <property type="protein sequence ID" value="MBM3224391.1"/>
    <property type="molecule type" value="Genomic_DNA"/>
</dbReference>
<comment type="caution">
    <text evidence="4">The sequence shown here is derived from an EMBL/GenBank/DDBJ whole genome shotgun (WGS) entry which is preliminary data.</text>
</comment>
<dbReference type="InterPro" id="IPR029063">
    <property type="entry name" value="SAM-dependent_MTases_sf"/>
</dbReference>
<dbReference type="Pfam" id="PF05401">
    <property type="entry name" value="NodS"/>
    <property type="match status" value="1"/>
</dbReference>
<evidence type="ECO:0000313" key="4">
    <source>
        <dbReference type="EMBL" id="MBM3224391.1"/>
    </source>
</evidence>